<dbReference type="PANTHER" id="PTHR22925">
    <property type="entry name" value="GLYCOSYL HYDROLASE 43 FAMILY MEMBER"/>
    <property type="match status" value="1"/>
</dbReference>
<protein>
    <submittedName>
        <fullName evidence="5">Carbohydrate binding module (Family 6)</fullName>
    </submittedName>
</protein>
<keyword evidence="3" id="KW-0326">Glycosidase</keyword>
<dbReference type="PANTHER" id="PTHR22925:SF3">
    <property type="entry name" value="GLYCOSYL HYDROLASE FAMILY PROTEIN 43"/>
    <property type="match status" value="1"/>
</dbReference>
<name>A0A380S8S4_FIBSU</name>
<dbReference type="Gene3D" id="2.115.10.20">
    <property type="entry name" value="Glycosyl hydrolase domain, family 43"/>
    <property type="match status" value="1"/>
</dbReference>
<proteinExistence type="inferred from homology"/>
<dbReference type="Pfam" id="PF04616">
    <property type="entry name" value="Glyco_hydro_43"/>
    <property type="match status" value="1"/>
</dbReference>
<dbReference type="AlphaFoldDB" id="A0A380S8S4"/>
<dbReference type="InterPro" id="IPR008979">
    <property type="entry name" value="Galactose-bd-like_sf"/>
</dbReference>
<dbReference type="PROSITE" id="PS51175">
    <property type="entry name" value="CBM6"/>
    <property type="match status" value="1"/>
</dbReference>
<dbReference type="SUPFAM" id="SSF75005">
    <property type="entry name" value="Arabinanase/levansucrase/invertase"/>
    <property type="match status" value="1"/>
</dbReference>
<comment type="similarity">
    <text evidence="1">Belongs to the glycosyl hydrolase 43 family.</text>
</comment>
<evidence type="ECO:0000313" key="6">
    <source>
        <dbReference type="Proteomes" id="UP000255423"/>
    </source>
</evidence>
<dbReference type="Proteomes" id="UP000255423">
    <property type="component" value="Unassembled WGS sequence"/>
</dbReference>
<dbReference type="InterPro" id="IPR005084">
    <property type="entry name" value="CBM6"/>
</dbReference>
<gene>
    <name evidence="5" type="ORF">SAMN05661053_2615</name>
</gene>
<keyword evidence="2" id="KW-0378">Hydrolase</keyword>
<dbReference type="EMBL" id="UHJL01000004">
    <property type="protein sequence ID" value="SUQ25820.1"/>
    <property type="molecule type" value="Genomic_DNA"/>
</dbReference>
<dbReference type="GO" id="GO:0030246">
    <property type="term" value="F:carbohydrate binding"/>
    <property type="evidence" value="ECO:0007669"/>
    <property type="project" value="InterPro"/>
</dbReference>
<accession>A0A380S8S4</accession>
<dbReference type="InterPro" id="IPR023296">
    <property type="entry name" value="Glyco_hydro_beta-prop_sf"/>
</dbReference>
<dbReference type="GO" id="GO:0004553">
    <property type="term" value="F:hydrolase activity, hydrolyzing O-glycosyl compounds"/>
    <property type="evidence" value="ECO:0007669"/>
    <property type="project" value="InterPro"/>
</dbReference>
<evidence type="ECO:0000313" key="5">
    <source>
        <dbReference type="EMBL" id="SUQ25820.1"/>
    </source>
</evidence>
<dbReference type="GO" id="GO:0005975">
    <property type="term" value="P:carbohydrate metabolic process"/>
    <property type="evidence" value="ECO:0007669"/>
    <property type="project" value="InterPro"/>
</dbReference>
<evidence type="ECO:0000256" key="1">
    <source>
        <dbReference type="ARBA" id="ARBA00009865"/>
    </source>
</evidence>
<evidence type="ECO:0000259" key="4">
    <source>
        <dbReference type="PROSITE" id="PS51175"/>
    </source>
</evidence>
<feature type="domain" description="CBM6" evidence="4">
    <location>
        <begin position="528"/>
        <end position="652"/>
    </location>
</feature>
<dbReference type="SUPFAM" id="SSF49785">
    <property type="entry name" value="Galactose-binding domain-like"/>
    <property type="match status" value="1"/>
</dbReference>
<dbReference type="InterPro" id="IPR006710">
    <property type="entry name" value="Glyco_hydro_43"/>
</dbReference>
<evidence type="ECO:0000256" key="2">
    <source>
        <dbReference type="ARBA" id="ARBA00022801"/>
    </source>
</evidence>
<dbReference type="Gene3D" id="2.60.120.260">
    <property type="entry name" value="Galactose-binding domain-like"/>
    <property type="match status" value="2"/>
</dbReference>
<organism evidence="5 6">
    <name type="scientific">Fibrobacter succinogenes</name>
    <name type="common">Bacteroides succinogenes</name>
    <dbReference type="NCBI Taxonomy" id="833"/>
    <lineage>
        <taxon>Bacteria</taxon>
        <taxon>Pseudomonadati</taxon>
        <taxon>Fibrobacterota</taxon>
        <taxon>Fibrobacteria</taxon>
        <taxon>Fibrobacterales</taxon>
        <taxon>Fibrobacteraceae</taxon>
        <taxon>Fibrobacter</taxon>
    </lineage>
</organism>
<dbReference type="CDD" id="cd18823">
    <property type="entry name" value="GH43_RcAra43A-like"/>
    <property type="match status" value="1"/>
</dbReference>
<dbReference type="RefSeq" id="WP_109573476.1">
    <property type="nucleotide sequence ID" value="NZ_UHJL01000004.1"/>
</dbReference>
<evidence type="ECO:0000256" key="3">
    <source>
        <dbReference type="ARBA" id="ARBA00023295"/>
    </source>
</evidence>
<reference evidence="5 6" key="1">
    <citation type="submission" date="2017-08" db="EMBL/GenBank/DDBJ databases">
        <authorList>
            <person name="de Groot N.N."/>
        </authorList>
    </citation>
    <scope>NUCLEOTIDE SEQUENCE [LARGE SCALE GENOMIC DNA]</scope>
    <source>
        <strain evidence="5 6">HM2</strain>
    </source>
</reference>
<sequence length="713" mass="78330">MFGLREIFKKATFAVSAVTIASLGTEAQAQTIQNDVFWKDTSGNFIYSQGGGVLQVGDTFYWYGVKYNGAVTYAANPTKKNSDTGFSGVTCYSSKDLVNWKFEGIVLKPDQAAGGWFGRIGVVYNTKTQKYVLAGQGGSPNWQFGEYFATSSSPTGPFKFARVQPESEMTFFVNNNTGDQTLFLDDDGKAYVIASNVKGRTNLYVAPLRESDFLAIDGSKTVNIHKSRVGGREGNAMFKYNGVYYFCSSDLHGWNTSQTYCMSAKNILGPYSEEFVLEGTQHDFSHVTQTGFFIQVKGTKGSFVVNAGDRWSDFAGNGLGYNQWLPISFETGKPVFHSLSQWNINAKEGTWSVGDGNNYCLNPTFEADRVSQTSLTGWKLAKASSADINSTSKKRTGRWGLYLTGSNTISQTLTVPNGKYKLTAYVQSRGGQKTAKIFAKDFGASEVNADISAASSNWKQKSVAEFEVKNGKVTIGFSIDGESDKWIAIDDIELVKTSKSVATPTTDPIPVTPVEPPKDMDVVSKDSVVYEAEKGFIAEGVTETTHAGFSGESYVNLDNSKSSYLKIAVWNSEAGKRNLKVTYANGGKNARPISVSVNDTVQIESLDLDVTGEWTDWKSKEFSLTLPAGKSIVTFKSLTDEGAPNIDKVEFVKTEENKDSSDVKSQEKTIGIAQRITPHHDVNMHKNSRYFYVNGRSMNTLQRKASRIRVYSK</sequence>